<dbReference type="KEGG" id="fgg:FSB75_12490"/>
<evidence type="ECO:0000259" key="1">
    <source>
        <dbReference type="Pfam" id="PF18962"/>
    </source>
</evidence>
<organism evidence="2 3">
    <name type="scientific">Flavisolibacter ginsenosidimutans</name>
    <dbReference type="NCBI Taxonomy" id="661481"/>
    <lineage>
        <taxon>Bacteria</taxon>
        <taxon>Pseudomonadati</taxon>
        <taxon>Bacteroidota</taxon>
        <taxon>Chitinophagia</taxon>
        <taxon>Chitinophagales</taxon>
        <taxon>Chitinophagaceae</taxon>
        <taxon>Flavisolibacter</taxon>
    </lineage>
</organism>
<dbReference type="OrthoDB" id="1013900at2"/>
<dbReference type="RefSeq" id="WP_146787889.1">
    <property type="nucleotide sequence ID" value="NZ_BAABIO010000003.1"/>
</dbReference>
<evidence type="ECO:0000313" key="2">
    <source>
        <dbReference type="EMBL" id="QEC56679.1"/>
    </source>
</evidence>
<dbReference type="EMBL" id="CP042433">
    <property type="protein sequence ID" value="QEC56679.1"/>
    <property type="molecule type" value="Genomic_DNA"/>
</dbReference>
<dbReference type="Pfam" id="PF18962">
    <property type="entry name" value="Por_Secre_tail"/>
    <property type="match status" value="1"/>
</dbReference>
<gene>
    <name evidence="2" type="ORF">FSB75_12490</name>
</gene>
<feature type="domain" description="Secretion system C-terminal sorting" evidence="1">
    <location>
        <begin position="94"/>
        <end position="162"/>
    </location>
</feature>
<sequence>MKDCEVNLAWKVEKQLNLKSYEVEVSQGNTSFTKLSEVAAKSEPGYLFTFALTNAIKASLLYVRIKSIDLDGSNRYTKTIMVTGLCASKMQLAVFPNPISDAASLTVAAKEGMFNGTYKVSILSSNGQLVQQREIKLSAAKTFPLAITRLSAGKYHIDIVSPDGTVPAVLNFEKL</sequence>
<dbReference type="Proteomes" id="UP000321204">
    <property type="component" value="Chromosome"/>
</dbReference>
<dbReference type="InterPro" id="IPR013783">
    <property type="entry name" value="Ig-like_fold"/>
</dbReference>
<dbReference type="AlphaFoldDB" id="A0A5B8UKH3"/>
<dbReference type="InterPro" id="IPR026444">
    <property type="entry name" value="Secre_tail"/>
</dbReference>
<name>A0A5B8UKH3_9BACT</name>
<proteinExistence type="predicted"/>
<dbReference type="Gene3D" id="2.60.40.10">
    <property type="entry name" value="Immunoglobulins"/>
    <property type="match status" value="1"/>
</dbReference>
<reference evidence="2 3" key="1">
    <citation type="journal article" date="2015" name="Int. J. Syst. Evol. Microbiol.">
        <title>Flavisolibacter ginsenosidimutans sp. nov., with ginsenoside-converting activity isolated from soil used for cultivating ginseng.</title>
        <authorList>
            <person name="Zhao Y."/>
            <person name="Liu Q."/>
            <person name="Kang M.S."/>
            <person name="Jin F."/>
            <person name="Yu H."/>
            <person name="Im W.T."/>
        </authorList>
    </citation>
    <scope>NUCLEOTIDE SEQUENCE [LARGE SCALE GENOMIC DNA]</scope>
    <source>
        <strain evidence="2 3">Gsoil 636</strain>
    </source>
</reference>
<evidence type="ECO:0000313" key="3">
    <source>
        <dbReference type="Proteomes" id="UP000321204"/>
    </source>
</evidence>
<keyword evidence="3" id="KW-1185">Reference proteome</keyword>
<protein>
    <recommendedName>
        <fullName evidence="1">Secretion system C-terminal sorting domain-containing protein</fullName>
    </recommendedName>
</protein>
<accession>A0A5B8UKH3</accession>